<dbReference type="CDD" id="cd00592">
    <property type="entry name" value="HTH_MerR-like"/>
    <property type="match status" value="1"/>
</dbReference>
<evidence type="ECO:0000256" key="1">
    <source>
        <dbReference type="ARBA" id="ARBA00023125"/>
    </source>
</evidence>
<dbReference type="InterPro" id="IPR009061">
    <property type="entry name" value="DNA-bd_dom_put_sf"/>
</dbReference>
<name>A0A7W7RLK0_9ACTN</name>
<dbReference type="PANTHER" id="PTHR30204">
    <property type="entry name" value="REDOX-CYCLING DRUG-SENSING TRANSCRIPTIONAL ACTIVATOR SOXR"/>
    <property type="match status" value="1"/>
</dbReference>
<sequence length="149" mass="16510">MPTEMSIGALAERFGLAPHVLRHWEAAGVLRPARRVNGRRRYGPEHLAQVALILQAKEAGMSLDQMSELFQAENGAVRRQILAQHAAELDRKIARLRAARNIVEHPMNCPSEDFLSCPNLWRSMGELIPREESRAGARWASGSEPAPGA</sequence>
<keyword evidence="1 3" id="KW-0238">DNA-binding</keyword>
<dbReference type="InterPro" id="IPR000551">
    <property type="entry name" value="MerR-type_HTH_dom"/>
</dbReference>
<comment type="caution">
    <text evidence="3">The sequence shown here is derived from an EMBL/GenBank/DDBJ whole genome shotgun (WGS) entry which is preliminary data.</text>
</comment>
<dbReference type="PROSITE" id="PS50937">
    <property type="entry name" value="HTH_MERR_2"/>
    <property type="match status" value="1"/>
</dbReference>
<dbReference type="PANTHER" id="PTHR30204:SF93">
    <property type="entry name" value="HTH MERR-TYPE DOMAIN-CONTAINING PROTEIN"/>
    <property type="match status" value="1"/>
</dbReference>
<keyword evidence="4" id="KW-1185">Reference proteome</keyword>
<dbReference type="Pfam" id="PF13411">
    <property type="entry name" value="MerR_1"/>
    <property type="match status" value="1"/>
</dbReference>
<dbReference type="GO" id="GO:0003700">
    <property type="term" value="F:DNA-binding transcription factor activity"/>
    <property type="evidence" value="ECO:0007669"/>
    <property type="project" value="InterPro"/>
</dbReference>
<organism evidence="3 4">
    <name type="scientific">Lipingzhangella halophila</name>
    <dbReference type="NCBI Taxonomy" id="1783352"/>
    <lineage>
        <taxon>Bacteria</taxon>
        <taxon>Bacillati</taxon>
        <taxon>Actinomycetota</taxon>
        <taxon>Actinomycetes</taxon>
        <taxon>Streptosporangiales</taxon>
        <taxon>Nocardiopsidaceae</taxon>
        <taxon>Lipingzhangella</taxon>
    </lineage>
</organism>
<evidence type="ECO:0000259" key="2">
    <source>
        <dbReference type="PROSITE" id="PS50937"/>
    </source>
</evidence>
<proteinExistence type="predicted"/>
<dbReference type="Gene3D" id="1.10.1660.10">
    <property type="match status" value="1"/>
</dbReference>
<dbReference type="EMBL" id="JACHJT010000001">
    <property type="protein sequence ID" value="MBB4934225.1"/>
    <property type="molecule type" value="Genomic_DNA"/>
</dbReference>
<dbReference type="SMART" id="SM00422">
    <property type="entry name" value="HTH_MERR"/>
    <property type="match status" value="1"/>
</dbReference>
<reference evidence="3 4" key="1">
    <citation type="submission" date="2020-08" db="EMBL/GenBank/DDBJ databases">
        <title>Sequencing the genomes of 1000 actinobacteria strains.</title>
        <authorList>
            <person name="Klenk H.-P."/>
        </authorList>
    </citation>
    <scope>NUCLEOTIDE SEQUENCE [LARGE SCALE GENOMIC DNA]</scope>
    <source>
        <strain evidence="3 4">DSM 102030</strain>
    </source>
</reference>
<evidence type="ECO:0000313" key="4">
    <source>
        <dbReference type="Proteomes" id="UP000523007"/>
    </source>
</evidence>
<dbReference type="PRINTS" id="PR00040">
    <property type="entry name" value="HTHMERR"/>
</dbReference>
<dbReference type="RefSeq" id="WP_246437276.1">
    <property type="nucleotide sequence ID" value="NZ_JACHJT010000001.1"/>
</dbReference>
<gene>
    <name evidence="3" type="ORF">F4561_005045</name>
</gene>
<feature type="domain" description="HTH merR-type" evidence="2">
    <location>
        <begin position="4"/>
        <end position="72"/>
    </location>
</feature>
<dbReference type="SUPFAM" id="SSF46955">
    <property type="entry name" value="Putative DNA-binding domain"/>
    <property type="match status" value="1"/>
</dbReference>
<protein>
    <submittedName>
        <fullName evidence="3">DNA-binding transcriptional MerR regulator</fullName>
    </submittedName>
</protein>
<evidence type="ECO:0000313" key="3">
    <source>
        <dbReference type="EMBL" id="MBB4934225.1"/>
    </source>
</evidence>
<dbReference type="AlphaFoldDB" id="A0A7W7RLK0"/>
<dbReference type="InterPro" id="IPR047057">
    <property type="entry name" value="MerR_fam"/>
</dbReference>
<dbReference type="GO" id="GO:0003677">
    <property type="term" value="F:DNA binding"/>
    <property type="evidence" value="ECO:0007669"/>
    <property type="project" value="UniProtKB-KW"/>
</dbReference>
<dbReference type="Proteomes" id="UP000523007">
    <property type="component" value="Unassembled WGS sequence"/>
</dbReference>
<accession>A0A7W7RLK0</accession>